<evidence type="ECO:0000313" key="2">
    <source>
        <dbReference type="Proteomes" id="UP001549921"/>
    </source>
</evidence>
<protein>
    <submittedName>
        <fullName evidence="1">Uncharacterized protein</fullName>
    </submittedName>
</protein>
<dbReference type="EMBL" id="JBEDNZ010000031">
    <property type="protein sequence ID" value="KAL0808500.1"/>
    <property type="molecule type" value="Genomic_DNA"/>
</dbReference>
<accession>A0ABD0S347</accession>
<dbReference type="Proteomes" id="UP001549921">
    <property type="component" value="Unassembled WGS sequence"/>
</dbReference>
<name>A0ABD0S347_LOXSC</name>
<evidence type="ECO:0000313" key="1">
    <source>
        <dbReference type="EMBL" id="KAL0808500.1"/>
    </source>
</evidence>
<dbReference type="AlphaFoldDB" id="A0ABD0S347"/>
<gene>
    <name evidence="1" type="ORF">ABMA28_012945</name>
</gene>
<organism evidence="1 2">
    <name type="scientific">Loxostege sticticalis</name>
    <name type="common">Beet webworm moth</name>
    <dbReference type="NCBI Taxonomy" id="481309"/>
    <lineage>
        <taxon>Eukaryota</taxon>
        <taxon>Metazoa</taxon>
        <taxon>Ecdysozoa</taxon>
        <taxon>Arthropoda</taxon>
        <taxon>Hexapoda</taxon>
        <taxon>Insecta</taxon>
        <taxon>Pterygota</taxon>
        <taxon>Neoptera</taxon>
        <taxon>Endopterygota</taxon>
        <taxon>Lepidoptera</taxon>
        <taxon>Glossata</taxon>
        <taxon>Ditrysia</taxon>
        <taxon>Pyraloidea</taxon>
        <taxon>Crambidae</taxon>
        <taxon>Pyraustinae</taxon>
        <taxon>Loxostege</taxon>
    </lineage>
</organism>
<sequence length="275" mass="30038">MTINSRYSIKTLDNEQQNQLRSCSGSYLSGMYTVKQSSSLQDVSSCCVNKAISPNQSVETPLKSPPCSPKATITFEEQSKNTSPIRTPSENKMPCCAHYEAMMQSRSFADVTTDTGTHPIPDTGEAEMLMSDVKDSGVDDAASRPSMPGVDSKCCCPHLSNDTRGSSLRTTFNLPDVDTDEPSHKVPPVTCSCPKEDVTDKKDETKNVSSLTCSCPKVDIITDKKEDETKNISCSYPESKKTKITKKCDCHFPPAFNKFCCTGNISGNCNCENED</sequence>
<comment type="caution">
    <text evidence="1">The sequence shown here is derived from an EMBL/GenBank/DDBJ whole genome shotgun (WGS) entry which is preliminary data.</text>
</comment>
<proteinExistence type="predicted"/>
<reference evidence="1 2" key="1">
    <citation type="submission" date="2024-06" db="EMBL/GenBank/DDBJ databases">
        <title>A chromosome-level genome assembly of beet webworm, Loxostege sticticalis.</title>
        <authorList>
            <person name="Zhang Y."/>
        </authorList>
    </citation>
    <scope>NUCLEOTIDE SEQUENCE [LARGE SCALE GENOMIC DNA]</scope>
    <source>
        <strain evidence="1">AQ028</strain>
        <tissue evidence="1">Male pupae</tissue>
    </source>
</reference>